<dbReference type="Proteomes" id="UP000038040">
    <property type="component" value="Unplaced"/>
</dbReference>
<keyword evidence="1" id="KW-0238">DNA-binding</keyword>
<evidence type="ECO:0000256" key="1">
    <source>
        <dbReference type="ARBA" id="ARBA00023125"/>
    </source>
</evidence>
<accession>A0A0N4UA78</accession>
<evidence type="ECO:0000313" key="3">
    <source>
        <dbReference type="EMBL" id="VDN50426.1"/>
    </source>
</evidence>
<dbReference type="GO" id="GO:0000981">
    <property type="term" value="F:DNA-binding transcription factor activity, RNA polymerase II-specific"/>
    <property type="evidence" value="ECO:0007669"/>
    <property type="project" value="TreeGrafter"/>
</dbReference>
<dbReference type="Proteomes" id="UP000274756">
    <property type="component" value="Unassembled WGS sequence"/>
</dbReference>
<dbReference type="GO" id="GO:0000977">
    <property type="term" value="F:RNA polymerase II transcription regulatory region sequence-specific DNA binding"/>
    <property type="evidence" value="ECO:0007669"/>
    <property type="project" value="TreeGrafter"/>
</dbReference>
<organism evidence="4 6">
    <name type="scientific">Dracunculus medinensis</name>
    <name type="common">Guinea worm</name>
    <dbReference type="NCBI Taxonomy" id="318479"/>
    <lineage>
        <taxon>Eukaryota</taxon>
        <taxon>Metazoa</taxon>
        <taxon>Ecdysozoa</taxon>
        <taxon>Nematoda</taxon>
        <taxon>Chromadorea</taxon>
        <taxon>Rhabditida</taxon>
        <taxon>Spirurina</taxon>
        <taxon>Dracunculoidea</taxon>
        <taxon>Dracunculidae</taxon>
        <taxon>Dracunculus</taxon>
    </lineage>
</organism>
<protein>
    <submittedName>
        <fullName evidence="6">BHLH domain-containing protein</fullName>
    </submittedName>
</protein>
<reference evidence="6" key="1">
    <citation type="submission" date="2017-02" db="UniProtKB">
        <authorList>
            <consortium name="WormBaseParasite"/>
        </authorList>
    </citation>
    <scope>IDENTIFICATION</scope>
</reference>
<dbReference type="GO" id="GO:0046983">
    <property type="term" value="F:protein dimerization activity"/>
    <property type="evidence" value="ECO:0007669"/>
    <property type="project" value="InterPro"/>
</dbReference>
<evidence type="ECO:0000313" key="4">
    <source>
        <dbReference type="Proteomes" id="UP000038040"/>
    </source>
</evidence>
<dbReference type="PANTHER" id="PTHR23349:SF108">
    <property type="entry name" value="BHLH DOMAIN-CONTAINING PROTEIN"/>
    <property type="match status" value="1"/>
</dbReference>
<dbReference type="SMART" id="SM00353">
    <property type="entry name" value="HLH"/>
    <property type="match status" value="1"/>
</dbReference>
<dbReference type="InterPro" id="IPR011598">
    <property type="entry name" value="bHLH_dom"/>
</dbReference>
<dbReference type="EMBL" id="UYYG01000003">
    <property type="protein sequence ID" value="VDN50426.1"/>
    <property type="molecule type" value="Genomic_DNA"/>
</dbReference>
<proteinExistence type="predicted"/>
<dbReference type="GO" id="GO:0032502">
    <property type="term" value="P:developmental process"/>
    <property type="evidence" value="ECO:0007669"/>
    <property type="project" value="TreeGrafter"/>
</dbReference>
<dbReference type="STRING" id="318479.A0A0N4UA78"/>
<dbReference type="WBParaSite" id="DME_0000403501-mRNA-1">
    <property type="protein sequence ID" value="DME_0000403501-mRNA-1"/>
    <property type="gene ID" value="DME_0000403501"/>
</dbReference>
<dbReference type="Pfam" id="PF00010">
    <property type="entry name" value="HLH"/>
    <property type="match status" value="1"/>
</dbReference>
<dbReference type="PANTHER" id="PTHR23349">
    <property type="entry name" value="BASIC HELIX-LOOP-HELIX TRANSCRIPTION FACTOR, TWIST"/>
    <property type="match status" value="1"/>
</dbReference>
<evidence type="ECO:0000313" key="5">
    <source>
        <dbReference type="Proteomes" id="UP000274756"/>
    </source>
</evidence>
<dbReference type="SUPFAM" id="SSF47459">
    <property type="entry name" value="HLH, helix-loop-helix DNA-binding domain"/>
    <property type="match status" value="1"/>
</dbReference>
<dbReference type="Gene3D" id="4.10.280.10">
    <property type="entry name" value="Helix-loop-helix DNA-binding domain"/>
    <property type="match status" value="1"/>
</dbReference>
<dbReference type="CDD" id="cd11418">
    <property type="entry name" value="bHLH_TS_ASCL"/>
    <property type="match status" value="1"/>
</dbReference>
<sequence length="253" mass="29445">MQTTNNPDYLKPIPWPFNPNIVICEKNDSIPHMPETNLQYSEGYSMNLKNNDGINNYDNGRGKKQMKKAVKKGRKNFDKRPLEMKYAKNKPPMAVTKRNERERTRVHIVNQAFVDLKGHLPSIRTNLKRVSKLKILKAAINYINTLTSLLQEYPSRNSKFLAMNRFYGVNAKNFTELSSINQENLKDHFPATFSNSRNPFHRRMAPKDSDPKKLLVEAAPSLHFHEDSQAIVSSFYNNPVYLHNYNMQSFPYH</sequence>
<gene>
    <name evidence="3" type="ORF">DME_LOCUS399</name>
</gene>
<keyword evidence="5" id="KW-1185">Reference proteome</keyword>
<feature type="domain" description="BHLH" evidence="2">
    <location>
        <begin position="93"/>
        <end position="146"/>
    </location>
</feature>
<evidence type="ECO:0000313" key="6">
    <source>
        <dbReference type="WBParaSite" id="DME_0000403501-mRNA-1"/>
    </source>
</evidence>
<name>A0A0N4UA78_DRAME</name>
<reference evidence="3 5" key="2">
    <citation type="submission" date="2018-11" db="EMBL/GenBank/DDBJ databases">
        <authorList>
            <consortium name="Pathogen Informatics"/>
        </authorList>
    </citation>
    <scope>NUCLEOTIDE SEQUENCE [LARGE SCALE GENOMIC DNA]</scope>
</reference>
<evidence type="ECO:0000259" key="2">
    <source>
        <dbReference type="PROSITE" id="PS50888"/>
    </source>
</evidence>
<dbReference type="AlphaFoldDB" id="A0A0N4UA78"/>
<dbReference type="PROSITE" id="PS50888">
    <property type="entry name" value="BHLH"/>
    <property type="match status" value="1"/>
</dbReference>
<dbReference type="InterPro" id="IPR050283">
    <property type="entry name" value="E-box_TF_Regulators"/>
</dbReference>
<dbReference type="OrthoDB" id="6241467at2759"/>
<dbReference type="InterPro" id="IPR036638">
    <property type="entry name" value="HLH_DNA-bd_sf"/>
</dbReference>